<comment type="subcellular location">
    <subcellularLocation>
        <location evidence="1 9">Cell inner membrane</location>
        <topology evidence="1 9">Multi-pass membrane protein</topology>
    </subcellularLocation>
</comment>
<keyword evidence="3 9" id="KW-0813">Transport</keyword>
<dbReference type="EMBL" id="JSUM01000014">
    <property type="protein sequence ID" value="KGQ69882.1"/>
    <property type="molecule type" value="Genomic_DNA"/>
</dbReference>
<keyword evidence="6 9" id="KW-0812">Transmembrane</keyword>
<dbReference type="Pfam" id="PF00482">
    <property type="entry name" value="T2SSF"/>
    <property type="match status" value="2"/>
</dbReference>
<keyword evidence="7 10" id="KW-1133">Transmembrane helix</keyword>
<evidence type="ECO:0000256" key="7">
    <source>
        <dbReference type="ARBA" id="ARBA00022989"/>
    </source>
</evidence>
<name>A0A0A3AQ33_9PAST</name>
<dbReference type="GO" id="GO:0005886">
    <property type="term" value="C:plasma membrane"/>
    <property type="evidence" value="ECO:0007669"/>
    <property type="project" value="UniProtKB-SubCell"/>
</dbReference>
<proteinExistence type="inferred from homology"/>
<feature type="transmembrane region" description="Helical" evidence="10">
    <location>
        <begin position="159"/>
        <end position="182"/>
    </location>
</feature>
<dbReference type="RefSeq" id="WP_034616935.1">
    <property type="nucleotide sequence ID" value="NZ_JSUM01000014.1"/>
</dbReference>
<evidence type="ECO:0000256" key="1">
    <source>
        <dbReference type="ARBA" id="ARBA00004429"/>
    </source>
</evidence>
<gene>
    <name evidence="12" type="ORF">OA57_09630</name>
</gene>
<dbReference type="Gene3D" id="1.20.81.30">
    <property type="entry name" value="Type II secretion system (T2SS), domain F"/>
    <property type="match status" value="2"/>
</dbReference>
<comment type="caution">
    <text evidence="12">The sequence shown here is derived from an EMBL/GenBank/DDBJ whole genome shotgun (WGS) entry which is preliminary data.</text>
</comment>
<evidence type="ECO:0000256" key="5">
    <source>
        <dbReference type="ARBA" id="ARBA00022519"/>
    </source>
</evidence>
<dbReference type="PRINTS" id="PR00812">
    <property type="entry name" value="BCTERIALGSPF"/>
</dbReference>
<dbReference type="InterPro" id="IPR001992">
    <property type="entry name" value="T2SS_GspF/T4SS_PilC_CS"/>
</dbReference>
<evidence type="ECO:0000313" key="12">
    <source>
        <dbReference type="EMBL" id="KGQ69882.1"/>
    </source>
</evidence>
<dbReference type="Proteomes" id="UP000030380">
    <property type="component" value="Unassembled WGS sequence"/>
</dbReference>
<sequence length="396" mass="44594">MAEFRWRAFNALQRPQTGILSAKSAEEAEMLLLSRGLQQVKIQRNWRLPSKISPVVVCELMRQMAVLLQAALPLKAVLQILQQDCREEKLRNWLAQLLHGIESGYAFSQVLQQYPQFLSERDRQLIRIGEASGRLPQLCRQIGEDKAEQVALQRKLQKIMLYPLIVLSVSLLLTVLLLLFVVPQFAEMYQQNQQQLPYFTRGLLSISAVLQDYGGRLAILSLLFVVGGLRCYRHNPRCRATVAAIGQKIPLFGRLQQLRNVVDSSRNLALMLNAGIPLNQALQTFLAHSGVRKSGLQREIESSLQLLQQGYRFSQSVGSDWFPQAAQQMLAVGEKSGCLGQMLQHVADTYQRQLHHQIDLLSQLLEPLLMLLIGGLIGAVMLGMYLPIFDMGAMLG</sequence>
<dbReference type="PROSITE" id="PS00874">
    <property type="entry name" value="T2SP_F"/>
    <property type="match status" value="1"/>
</dbReference>
<feature type="transmembrane region" description="Helical" evidence="10">
    <location>
        <begin position="213"/>
        <end position="232"/>
    </location>
</feature>
<evidence type="ECO:0000259" key="11">
    <source>
        <dbReference type="Pfam" id="PF00482"/>
    </source>
</evidence>
<keyword evidence="13" id="KW-1185">Reference proteome</keyword>
<evidence type="ECO:0000256" key="6">
    <source>
        <dbReference type="ARBA" id="ARBA00022692"/>
    </source>
</evidence>
<evidence type="ECO:0000256" key="3">
    <source>
        <dbReference type="ARBA" id="ARBA00022448"/>
    </source>
</evidence>
<protein>
    <recommendedName>
        <fullName evidence="11">Type II secretion system protein GspF domain-containing protein</fullName>
    </recommendedName>
</protein>
<dbReference type="PANTHER" id="PTHR30012">
    <property type="entry name" value="GENERAL SECRETION PATHWAY PROTEIN"/>
    <property type="match status" value="1"/>
</dbReference>
<evidence type="ECO:0000256" key="10">
    <source>
        <dbReference type="SAM" id="Phobius"/>
    </source>
</evidence>
<evidence type="ECO:0000256" key="9">
    <source>
        <dbReference type="RuleBase" id="RU003923"/>
    </source>
</evidence>
<keyword evidence="5" id="KW-0997">Cell inner membrane</keyword>
<evidence type="ECO:0000256" key="2">
    <source>
        <dbReference type="ARBA" id="ARBA00005745"/>
    </source>
</evidence>
<evidence type="ECO:0000256" key="4">
    <source>
        <dbReference type="ARBA" id="ARBA00022475"/>
    </source>
</evidence>
<feature type="domain" description="Type II secretion system protein GspF" evidence="11">
    <location>
        <begin position="266"/>
        <end position="387"/>
    </location>
</feature>
<dbReference type="STRING" id="505317.OA57_09630"/>
<evidence type="ECO:0000313" key="13">
    <source>
        <dbReference type="Proteomes" id="UP000030380"/>
    </source>
</evidence>
<accession>A0A0A3AQ33</accession>
<comment type="similarity">
    <text evidence="2 9">Belongs to the GSP F family.</text>
</comment>
<dbReference type="PANTHER" id="PTHR30012:SF7">
    <property type="entry name" value="PROTEIN TRANSPORT PROTEIN HOFC HOMOLOG"/>
    <property type="match status" value="1"/>
</dbReference>
<dbReference type="GO" id="GO:0015628">
    <property type="term" value="P:protein secretion by the type II secretion system"/>
    <property type="evidence" value="ECO:0007669"/>
    <property type="project" value="TreeGrafter"/>
</dbReference>
<dbReference type="InterPro" id="IPR018076">
    <property type="entry name" value="T2SS_GspF_dom"/>
</dbReference>
<dbReference type="AlphaFoldDB" id="A0A0A3AQ33"/>
<dbReference type="InterPro" id="IPR042094">
    <property type="entry name" value="T2SS_GspF_sf"/>
</dbReference>
<organism evidence="12 13">
    <name type="scientific">Chelonobacter oris</name>
    <dbReference type="NCBI Taxonomy" id="505317"/>
    <lineage>
        <taxon>Bacteria</taxon>
        <taxon>Pseudomonadati</taxon>
        <taxon>Pseudomonadota</taxon>
        <taxon>Gammaproteobacteria</taxon>
        <taxon>Pasteurellales</taxon>
        <taxon>Pasteurellaceae</taxon>
        <taxon>Chelonobacter</taxon>
    </lineage>
</organism>
<dbReference type="InterPro" id="IPR003004">
    <property type="entry name" value="GspF/PilC"/>
</dbReference>
<feature type="domain" description="Type II secretion system protein GspF" evidence="11">
    <location>
        <begin position="61"/>
        <end position="183"/>
    </location>
</feature>
<keyword evidence="4" id="KW-1003">Cell membrane</keyword>
<reference evidence="12 13" key="1">
    <citation type="submission" date="2014-11" db="EMBL/GenBank/DDBJ databases">
        <title>Draft genome sequence of Chelonobacter oris 1662T, associated with respiratory disease in Hermann's Tortoises.</title>
        <authorList>
            <person name="Kudirkiene E."/>
            <person name="Hansen M.J."/>
            <person name="Bojesen A.M."/>
        </authorList>
    </citation>
    <scope>NUCLEOTIDE SEQUENCE [LARGE SCALE GENOMIC DNA]</scope>
    <source>
        <strain evidence="12 13">1662</strain>
    </source>
</reference>
<keyword evidence="8 10" id="KW-0472">Membrane</keyword>
<dbReference type="OrthoDB" id="9805682at2"/>
<evidence type="ECO:0000256" key="8">
    <source>
        <dbReference type="ARBA" id="ARBA00023136"/>
    </source>
</evidence>
<feature type="transmembrane region" description="Helical" evidence="10">
    <location>
        <begin position="368"/>
        <end position="388"/>
    </location>
</feature>